<comment type="subcellular location">
    <subcellularLocation>
        <location evidence="1">Cell membrane</location>
        <topology evidence="1">Multi-pass membrane protein</topology>
    </subcellularLocation>
</comment>
<name>A0A918K4H8_9GAMM</name>
<dbReference type="Pfam" id="PF02706">
    <property type="entry name" value="Wzz"/>
    <property type="match status" value="1"/>
</dbReference>
<evidence type="ECO:0000256" key="1">
    <source>
        <dbReference type="ARBA" id="ARBA00004651"/>
    </source>
</evidence>
<evidence type="ECO:0000256" key="7">
    <source>
        <dbReference type="SAM" id="Phobius"/>
    </source>
</evidence>
<comment type="caution">
    <text evidence="9">The sequence shown here is derived from an EMBL/GenBank/DDBJ whole genome shotgun (WGS) entry which is preliminary data.</text>
</comment>
<keyword evidence="5 7" id="KW-0472">Membrane</keyword>
<dbReference type="AlphaFoldDB" id="A0A918K4H8"/>
<evidence type="ECO:0000256" key="5">
    <source>
        <dbReference type="ARBA" id="ARBA00023136"/>
    </source>
</evidence>
<dbReference type="PANTHER" id="PTHR32309:SF13">
    <property type="entry name" value="FERRIC ENTEROBACTIN TRANSPORT PROTEIN FEPE"/>
    <property type="match status" value="1"/>
</dbReference>
<reference evidence="9" key="1">
    <citation type="journal article" date="2014" name="Int. J. Syst. Evol. Microbiol.">
        <title>Complete genome sequence of Corynebacterium casei LMG S-19264T (=DSM 44701T), isolated from a smear-ripened cheese.</title>
        <authorList>
            <consortium name="US DOE Joint Genome Institute (JGI-PGF)"/>
            <person name="Walter F."/>
            <person name="Albersmeier A."/>
            <person name="Kalinowski J."/>
            <person name="Ruckert C."/>
        </authorList>
    </citation>
    <scope>NUCLEOTIDE SEQUENCE</scope>
    <source>
        <strain evidence="9">KCTC 22169</strain>
    </source>
</reference>
<dbReference type="InterPro" id="IPR003856">
    <property type="entry name" value="LPS_length_determ_N"/>
</dbReference>
<dbReference type="Proteomes" id="UP000626148">
    <property type="component" value="Unassembled WGS sequence"/>
</dbReference>
<evidence type="ECO:0000259" key="8">
    <source>
        <dbReference type="Pfam" id="PF02706"/>
    </source>
</evidence>
<evidence type="ECO:0000313" key="10">
    <source>
        <dbReference type="Proteomes" id="UP000626148"/>
    </source>
</evidence>
<feature type="transmembrane region" description="Helical" evidence="7">
    <location>
        <begin position="418"/>
        <end position="440"/>
    </location>
</feature>
<keyword evidence="4 7" id="KW-1133">Transmembrane helix</keyword>
<evidence type="ECO:0000256" key="2">
    <source>
        <dbReference type="ARBA" id="ARBA00022475"/>
    </source>
</evidence>
<accession>A0A918K4H8</accession>
<evidence type="ECO:0000256" key="6">
    <source>
        <dbReference type="SAM" id="Coils"/>
    </source>
</evidence>
<feature type="transmembrane region" description="Helical" evidence="7">
    <location>
        <begin position="480"/>
        <end position="505"/>
    </location>
</feature>
<feature type="domain" description="Polysaccharide chain length determinant N-terminal" evidence="8">
    <location>
        <begin position="14"/>
        <end position="93"/>
    </location>
</feature>
<keyword evidence="3 7" id="KW-0812">Transmembrane</keyword>
<dbReference type="NCBIfam" id="TIGR03007">
    <property type="entry name" value="pepcterm_ChnLen"/>
    <property type="match status" value="1"/>
</dbReference>
<keyword evidence="10" id="KW-1185">Reference proteome</keyword>
<dbReference type="InterPro" id="IPR050445">
    <property type="entry name" value="Bact_polysacc_biosynth/exp"/>
</dbReference>
<feature type="coiled-coil region" evidence="6">
    <location>
        <begin position="279"/>
        <end position="355"/>
    </location>
</feature>
<protein>
    <recommendedName>
        <fullName evidence="8">Polysaccharide chain length determinant N-terminal domain-containing protein</fullName>
    </recommendedName>
</protein>
<dbReference type="EMBL" id="BMXR01000003">
    <property type="protein sequence ID" value="GGX49516.1"/>
    <property type="molecule type" value="Genomic_DNA"/>
</dbReference>
<keyword evidence="2" id="KW-1003">Cell membrane</keyword>
<dbReference type="RefSeq" id="WP_189608017.1">
    <property type="nucleotide sequence ID" value="NZ_BMXR01000003.1"/>
</dbReference>
<evidence type="ECO:0000313" key="9">
    <source>
        <dbReference type="EMBL" id="GGX49516.1"/>
    </source>
</evidence>
<gene>
    <name evidence="9" type="ORF">GCM10007392_16050</name>
</gene>
<evidence type="ECO:0000256" key="4">
    <source>
        <dbReference type="ARBA" id="ARBA00022989"/>
    </source>
</evidence>
<keyword evidence="6" id="KW-0175">Coiled coil</keyword>
<reference evidence="9" key="2">
    <citation type="submission" date="2020-09" db="EMBL/GenBank/DDBJ databases">
        <authorList>
            <person name="Sun Q."/>
            <person name="Kim S."/>
        </authorList>
    </citation>
    <scope>NUCLEOTIDE SEQUENCE</scope>
    <source>
        <strain evidence="9">KCTC 22169</strain>
    </source>
</reference>
<feature type="transmembrane region" description="Helical" evidence="7">
    <location>
        <begin position="21"/>
        <end position="40"/>
    </location>
</feature>
<feature type="coiled-coil region" evidence="6">
    <location>
        <begin position="168"/>
        <end position="235"/>
    </location>
</feature>
<dbReference type="PANTHER" id="PTHR32309">
    <property type="entry name" value="TYROSINE-PROTEIN KINASE"/>
    <property type="match status" value="1"/>
</dbReference>
<sequence>MDLRFIIDTLNAVKRELVRMRWVAVLVFILATSGVLVMGYTSPKSYTSSALLYADNSNILQPLLRDRAEVTAIDRLNEAREMLQSRTLLEQVAMDASLITADQSDRQRNGTVSQLRNAINLRVTGGSFIQLSYSSGDPDQSFQVMSAVLNRFIEKTVSDKRSESREAFEFIDSQVQSYKRQLEVAENKLKEFKSNNLDGTEAAVQGRIERLRSDIQELTLQIEETESQVRLTREQLGKESPYREVMIDRGQTSLDMRLENLRQQLDTLRLSYLDSHPDIVNVKDQIAELEQQRKNDTSDGRQGAVTEVIENPIYENLSIKLANNETQLEVQRKRLDSLKTLLQEAYERAERVANNETVLQELTRDYDVTRDVYEDMLQTREKARLSMTLDVEGQGVSYRIQEPASYPARWDGLQLYEIGAAGPVLGGGLVLGLLTALVLFDNRIRSGRNLMMQMPEDIPILATIPHYKSSFVSRLLRWDVITIALLISLFMVGYLGVLAFSVMGIQPDTLVEWISSRLEG</sequence>
<dbReference type="GO" id="GO:0005886">
    <property type="term" value="C:plasma membrane"/>
    <property type="evidence" value="ECO:0007669"/>
    <property type="project" value="UniProtKB-SubCell"/>
</dbReference>
<organism evidence="9 10">
    <name type="scientific">Saccharospirillum salsuginis</name>
    <dbReference type="NCBI Taxonomy" id="418750"/>
    <lineage>
        <taxon>Bacteria</taxon>
        <taxon>Pseudomonadati</taxon>
        <taxon>Pseudomonadota</taxon>
        <taxon>Gammaproteobacteria</taxon>
        <taxon>Oceanospirillales</taxon>
        <taxon>Saccharospirillaceae</taxon>
        <taxon>Saccharospirillum</taxon>
    </lineage>
</organism>
<dbReference type="InterPro" id="IPR014345">
    <property type="entry name" value="XrtA_polysacc_chain"/>
</dbReference>
<evidence type="ECO:0000256" key="3">
    <source>
        <dbReference type="ARBA" id="ARBA00022692"/>
    </source>
</evidence>
<proteinExistence type="predicted"/>
<dbReference type="GO" id="GO:0004713">
    <property type="term" value="F:protein tyrosine kinase activity"/>
    <property type="evidence" value="ECO:0007669"/>
    <property type="project" value="TreeGrafter"/>
</dbReference>